<feature type="domain" description="ABM" evidence="1">
    <location>
        <begin position="2"/>
        <end position="91"/>
    </location>
</feature>
<dbReference type="GO" id="GO:0004497">
    <property type="term" value="F:monooxygenase activity"/>
    <property type="evidence" value="ECO:0007669"/>
    <property type="project" value="UniProtKB-KW"/>
</dbReference>
<gene>
    <name evidence="2" type="ORF">MKY91_04445</name>
</gene>
<dbReference type="Gene3D" id="3.30.70.100">
    <property type="match status" value="1"/>
</dbReference>
<evidence type="ECO:0000313" key="2">
    <source>
        <dbReference type="EMBL" id="MEN0642412.1"/>
    </source>
</evidence>
<comment type="caution">
    <text evidence="2">The sequence shown here is derived from an EMBL/GenBank/DDBJ whole genome shotgun (WGS) entry which is preliminary data.</text>
</comment>
<keyword evidence="3" id="KW-1185">Reference proteome</keyword>
<keyword evidence="2" id="KW-0560">Oxidoreductase</keyword>
<proteinExistence type="predicted"/>
<dbReference type="RefSeq" id="WP_343129537.1">
    <property type="nucleotide sequence ID" value="NZ_JBCITK010000001.1"/>
</dbReference>
<evidence type="ECO:0000313" key="3">
    <source>
        <dbReference type="Proteomes" id="UP001418796"/>
    </source>
</evidence>
<accession>A0ABU9VEV0</accession>
<dbReference type="InterPro" id="IPR011008">
    <property type="entry name" value="Dimeric_a/b-barrel"/>
</dbReference>
<dbReference type="Proteomes" id="UP001418796">
    <property type="component" value="Unassembled WGS sequence"/>
</dbReference>
<reference evidence="2 3" key="1">
    <citation type="submission" date="2024-03" db="EMBL/GenBank/DDBJ databases">
        <title>Bacilli Hybrid Assemblies.</title>
        <authorList>
            <person name="Kovac J."/>
        </authorList>
    </citation>
    <scope>NUCLEOTIDE SEQUENCE [LARGE SCALE GENOMIC DNA]</scope>
    <source>
        <strain evidence="2 3">FSL R7-0666</strain>
    </source>
</reference>
<dbReference type="EC" id="1.-.-.-" evidence="2"/>
<dbReference type="InterPro" id="IPR007138">
    <property type="entry name" value="ABM_dom"/>
</dbReference>
<dbReference type="PROSITE" id="PS51725">
    <property type="entry name" value="ABM"/>
    <property type="match status" value="1"/>
</dbReference>
<dbReference type="EMBL" id="JBCITK010000001">
    <property type="protein sequence ID" value="MEN0642412.1"/>
    <property type="molecule type" value="Genomic_DNA"/>
</dbReference>
<sequence length="98" mass="11290">MIITHVRFQIKPEKEEGFLALMHKLVAETRKEEGNISYELMKSTEEDQAYSMIETWKDEEATKIHNASEHFTAFLKEIPEFLAGPAEAKAFAGEQLEM</sequence>
<organism evidence="2 3">
    <name type="scientific">Alkalicoccobacillus gibsonii</name>
    <dbReference type="NCBI Taxonomy" id="79881"/>
    <lineage>
        <taxon>Bacteria</taxon>
        <taxon>Bacillati</taxon>
        <taxon>Bacillota</taxon>
        <taxon>Bacilli</taxon>
        <taxon>Bacillales</taxon>
        <taxon>Bacillaceae</taxon>
        <taxon>Alkalicoccobacillus</taxon>
    </lineage>
</organism>
<evidence type="ECO:0000259" key="1">
    <source>
        <dbReference type="PROSITE" id="PS51725"/>
    </source>
</evidence>
<keyword evidence="2" id="KW-0503">Monooxygenase</keyword>
<dbReference type="SUPFAM" id="SSF54909">
    <property type="entry name" value="Dimeric alpha+beta barrel"/>
    <property type="match status" value="1"/>
</dbReference>
<name>A0ABU9VEV0_9BACI</name>
<dbReference type="Pfam" id="PF03992">
    <property type="entry name" value="ABM"/>
    <property type="match status" value="1"/>
</dbReference>
<dbReference type="InterPro" id="IPR050744">
    <property type="entry name" value="AI-2_Isomerase_LsrG"/>
</dbReference>
<dbReference type="PANTHER" id="PTHR33336:SF3">
    <property type="entry name" value="ABM DOMAIN-CONTAINING PROTEIN"/>
    <property type="match status" value="1"/>
</dbReference>
<dbReference type="PANTHER" id="PTHR33336">
    <property type="entry name" value="QUINOL MONOOXYGENASE YGIN-RELATED"/>
    <property type="match status" value="1"/>
</dbReference>
<protein>
    <submittedName>
        <fullName evidence="2">Quinol monooxygenase</fullName>
        <ecNumber evidence="2">1.-.-.-</ecNumber>
    </submittedName>
</protein>